<accession>A0AAV7LYV9</accession>
<evidence type="ECO:0000313" key="2">
    <source>
        <dbReference type="EMBL" id="KAJ1096014.1"/>
    </source>
</evidence>
<feature type="compositionally biased region" description="Polar residues" evidence="1">
    <location>
        <begin position="38"/>
        <end position="48"/>
    </location>
</feature>
<feature type="region of interest" description="Disordered" evidence="1">
    <location>
        <begin position="1"/>
        <end position="53"/>
    </location>
</feature>
<evidence type="ECO:0000256" key="1">
    <source>
        <dbReference type="SAM" id="MobiDB-lite"/>
    </source>
</evidence>
<dbReference type="Proteomes" id="UP001066276">
    <property type="component" value="Chromosome 10"/>
</dbReference>
<name>A0AAV7LYV9_PLEWA</name>
<comment type="caution">
    <text evidence="2">The sequence shown here is derived from an EMBL/GenBank/DDBJ whole genome shotgun (WGS) entry which is preliminary data.</text>
</comment>
<evidence type="ECO:0000313" key="3">
    <source>
        <dbReference type="Proteomes" id="UP001066276"/>
    </source>
</evidence>
<reference evidence="2" key="1">
    <citation type="journal article" date="2022" name="bioRxiv">
        <title>Sequencing and chromosome-scale assembly of the giantPleurodeles waltlgenome.</title>
        <authorList>
            <person name="Brown T."/>
            <person name="Elewa A."/>
            <person name="Iarovenko S."/>
            <person name="Subramanian E."/>
            <person name="Araus A.J."/>
            <person name="Petzold A."/>
            <person name="Susuki M."/>
            <person name="Suzuki K.-i.T."/>
            <person name="Hayashi T."/>
            <person name="Toyoda A."/>
            <person name="Oliveira C."/>
            <person name="Osipova E."/>
            <person name="Leigh N.D."/>
            <person name="Simon A."/>
            <person name="Yun M.H."/>
        </authorList>
    </citation>
    <scope>NUCLEOTIDE SEQUENCE</scope>
    <source>
        <strain evidence="2">20211129_DDA</strain>
        <tissue evidence="2">Liver</tissue>
    </source>
</reference>
<protein>
    <submittedName>
        <fullName evidence="2">Uncharacterized protein</fullName>
    </submittedName>
</protein>
<dbReference type="AlphaFoldDB" id="A0AAV7LYV9"/>
<gene>
    <name evidence="2" type="ORF">NDU88_001163</name>
</gene>
<dbReference type="EMBL" id="JANPWB010000014">
    <property type="protein sequence ID" value="KAJ1096014.1"/>
    <property type="molecule type" value="Genomic_DNA"/>
</dbReference>
<organism evidence="2 3">
    <name type="scientific">Pleurodeles waltl</name>
    <name type="common">Iberian ribbed newt</name>
    <dbReference type="NCBI Taxonomy" id="8319"/>
    <lineage>
        <taxon>Eukaryota</taxon>
        <taxon>Metazoa</taxon>
        <taxon>Chordata</taxon>
        <taxon>Craniata</taxon>
        <taxon>Vertebrata</taxon>
        <taxon>Euteleostomi</taxon>
        <taxon>Amphibia</taxon>
        <taxon>Batrachia</taxon>
        <taxon>Caudata</taxon>
        <taxon>Salamandroidea</taxon>
        <taxon>Salamandridae</taxon>
        <taxon>Pleurodelinae</taxon>
        <taxon>Pleurodeles</taxon>
    </lineage>
</organism>
<feature type="compositionally biased region" description="Basic and acidic residues" evidence="1">
    <location>
        <begin position="1"/>
        <end position="35"/>
    </location>
</feature>
<keyword evidence="3" id="KW-1185">Reference proteome</keyword>
<sequence>MWKECLEEGNEGREEHVHQCQHRVDSGSSDDRHLPSNDLRSPGSSRDSSGLDEIGYRSGREKICGVGSIECSPLSIASRWGFCTHYEAFENGVQRDGLEWIERQRCLPSAMFLEQIKKLLFNTLVSAVLTEAQALHPFYQTGHGEFTLVRLPLPLQLCVLRRPPPPARAQLLQASHRVKRRLAGCYSSSGFEGGGSWPQHLPGGFCGFLLVAFLDGPSPAPVTSPTVTLQPKRGLQRSPWVSQSYTTSRPALTQYSCSSCTGVLASVPPSVSVTPAYPADMVRASVGE</sequence>
<proteinExistence type="predicted"/>